<evidence type="ECO:0000313" key="8">
    <source>
        <dbReference type="Proteomes" id="UP001155483"/>
    </source>
</evidence>
<dbReference type="InterPro" id="IPR036388">
    <property type="entry name" value="WH-like_DNA-bd_sf"/>
</dbReference>
<accession>A0A9X3BFW7</accession>
<dbReference type="InterPro" id="IPR014327">
    <property type="entry name" value="RNA_pol_sigma70_bacteroid"/>
</dbReference>
<evidence type="ECO:0000256" key="2">
    <source>
        <dbReference type="ARBA" id="ARBA00023015"/>
    </source>
</evidence>
<name>A0A9X3BFW7_9BACT</name>
<dbReference type="SUPFAM" id="SSF88659">
    <property type="entry name" value="Sigma3 and sigma4 domains of RNA polymerase sigma factors"/>
    <property type="match status" value="1"/>
</dbReference>
<comment type="caution">
    <text evidence="7">The sequence shown here is derived from an EMBL/GenBank/DDBJ whole genome shotgun (WGS) entry which is preliminary data.</text>
</comment>
<dbReference type="InterPro" id="IPR007627">
    <property type="entry name" value="RNA_pol_sigma70_r2"/>
</dbReference>
<dbReference type="InterPro" id="IPR013324">
    <property type="entry name" value="RNA_pol_sigma_r3/r4-like"/>
</dbReference>
<evidence type="ECO:0000259" key="6">
    <source>
        <dbReference type="Pfam" id="PF08281"/>
    </source>
</evidence>
<dbReference type="InterPro" id="IPR039425">
    <property type="entry name" value="RNA_pol_sigma-70-like"/>
</dbReference>
<evidence type="ECO:0000256" key="3">
    <source>
        <dbReference type="ARBA" id="ARBA00023082"/>
    </source>
</evidence>
<dbReference type="Proteomes" id="UP001155483">
    <property type="component" value="Unassembled WGS sequence"/>
</dbReference>
<keyword evidence="2" id="KW-0805">Transcription regulation</keyword>
<organism evidence="7 8">
    <name type="scientific">Paraflavisolibacter caeni</name>
    <dbReference type="NCBI Taxonomy" id="2982496"/>
    <lineage>
        <taxon>Bacteria</taxon>
        <taxon>Pseudomonadati</taxon>
        <taxon>Bacteroidota</taxon>
        <taxon>Chitinophagia</taxon>
        <taxon>Chitinophagales</taxon>
        <taxon>Chitinophagaceae</taxon>
        <taxon>Paraflavisolibacter</taxon>
    </lineage>
</organism>
<dbReference type="SUPFAM" id="SSF88946">
    <property type="entry name" value="Sigma2 domain of RNA polymerase sigma factors"/>
    <property type="match status" value="1"/>
</dbReference>
<keyword evidence="4" id="KW-0804">Transcription</keyword>
<reference evidence="7" key="1">
    <citation type="submission" date="2022-09" db="EMBL/GenBank/DDBJ databases">
        <authorList>
            <person name="Yuan C."/>
            <person name="Ke Z."/>
        </authorList>
    </citation>
    <scope>NUCLEOTIDE SEQUENCE</scope>
    <source>
        <strain evidence="7">LB-8</strain>
    </source>
</reference>
<keyword evidence="8" id="KW-1185">Reference proteome</keyword>
<evidence type="ECO:0000256" key="4">
    <source>
        <dbReference type="ARBA" id="ARBA00023163"/>
    </source>
</evidence>
<dbReference type="Gene3D" id="1.10.10.10">
    <property type="entry name" value="Winged helix-like DNA-binding domain superfamily/Winged helix DNA-binding domain"/>
    <property type="match status" value="1"/>
</dbReference>
<dbReference type="GO" id="GO:0003677">
    <property type="term" value="F:DNA binding"/>
    <property type="evidence" value="ECO:0007669"/>
    <property type="project" value="InterPro"/>
</dbReference>
<sequence length="202" mass="23245">MTAEKIKALTDSIAERNDHAAFDQLFRYYLPGLVSFADSVISDRHQSEEVVSDVFVKIWDNRKTLTAIRNFSHYIYIATRHQALNHIKSRKGSAFVDLDDAAFEDLGEAASLSFKTPERSMIAKENLEKIAQAINELPPRCRLIFRLIKEEGLKYHDVAALLDLSVKTVENQMTIAMKRMVEVLEESLPEYNMYYAQKKIQK</sequence>
<dbReference type="GO" id="GO:0016987">
    <property type="term" value="F:sigma factor activity"/>
    <property type="evidence" value="ECO:0007669"/>
    <property type="project" value="UniProtKB-KW"/>
</dbReference>
<protein>
    <submittedName>
        <fullName evidence="7">RNA polymerase sigma-70 factor</fullName>
    </submittedName>
</protein>
<dbReference type="Pfam" id="PF08281">
    <property type="entry name" value="Sigma70_r4_2"/>
    <property type="match status" value="1"/>
</dbReference>
<dbReference type="NCBIfam" id="TIGR02937">
    <property type="entry name" value="sigma70-ECF"/>
    <property type="match status" value="1"/>
</dbReference>
<dbReference type="InterPro" id="IPR014284">
    <property type="entry name" value="RNA_pol_sigma-70_dom"/>
</dbReference>
<dbReference type="NCBIfam" id="TIGR02985">
    <property type="entry name" value="Sig70_bacteroi1"/>
    <property type="match status" value="1"/>
</dbReference>
<proteinExistence type="inferred from homology"/>
<dbReference type="PANTHER" id="PTHR43133">
    <property type="entry name" value="RNA POLYMERASE ECF-TYPE SIGMA FACTO"/>
    <property type="match status" value="1"/>
</dbReference>
<dbReference type="PANTHER" id="PTHR43133:SF46">
    <property type="entry name" value="RNA POLYMERASE SIGMA-70 FACTOR ECF SUBFAMILY"/>
    <property type="match status" value="1"/>
</dbReference>
<feature type="domain" description="RNA polymerase sigma factor 70 region 4 type 2" evidence="6">
    <location>
        <begin position="128"/>
        <end position="180"/>
    </location>
</feature>
<dbReference type="RefSeq" id="WP_279297228.1">
    <property type="nucleotide sequence ID" value="NZ_JAOTIF010000007.1"/>
</dbReference>
<dbReference type="InterPro" id="IPR013325">
    <property type="entry name" value="RNA_pol_sigma_r2"/>
</dbReference>
<dbReference type="Pfam" id="PF04542">
    <property type="entry name" value="Sigma70_r2"/>
    <property type="match status" value="1"/>
</dbReference>
<evidence type="ECO:0000313" key="7">
    <source>
        <dbReference type="EMBL" id="MCU7549789.1"/>
    </source>
</evidence>
<dbReference type="AlphaFoldDB" id="A0A9X3BFW7"/>
<dbReference type="Gene3D" id="1.10.1740.10">
    <property type="match status" value="1"/>
</dbReference>
<dbReference type="GO" id="GO:0006352">
    <property type="term" value="P:DNA-templated transcription initiation"/>
    <property type="evidence" value="ECO:0007669"/>
    <property type="project" value="InterPro"/>
</dbReference>
<comment type="similarity">
    <text evidence="1">Belongs to the sigma-70 factor family. ECF subfamily.</text>
</comment>
<evidence type="ECO:0000256" key="1">
    <source>
        <dbReference type="ARBA" id="ARBA00010641"/>
    </source>
</evidence>
<keyword evidence="3" id="KW-0731">Sigma factor</keyword>
<feature type="domain" description="RNA polymerase sigma-70 region 2" evidence="5">
    <location>
        <begin position="25"/>
        <end position="91"/>
    </location>
</feature>
<reference evidence="7" key="2">
    <citation type="submission" date="2023-04" db="EMBL/GenBank/DDBJ databases">
        <title>Paracnuella aquatica gen. nov., sp. nov., a member of the family Chitinophagaceae isolated from a hot spring.</title>
        <authorList>
            <person name="Wang C."/>
        </authorList>
    </citation>
    <scope>NUCLEOTIDE SEQUENCE</scope>
    <source>
        <strain evidence="7">LB-8</strain>
    </source>
</reference>
<gene>
    <name evidence="7" type="ORF">OCK74_11725</name>
</gene>
<evidence type="ECO:0000259" key="5">
    <source>
        <dbReference type="Pfam" id="PF04542"/>
    </source>
</evidence>
<dbReference type="InterPro" id="IPR013249">
    <property type="entry name" value="RNA_pol_sigma70_r4_t2"/>
</dbReference>
<dbReference type="EMBL" id="JAOTIF010000007">
    <property type="protein sequence ID" value="MCU7549789.1"/>
    <property type="molecule type" value="Genomic_DNA"/>
</dbReference>